<dbReference type="GO" id="GO:0032259">
    <property type="term" value="P:methylation"/>
    <property type="evidence" value="ECO:0007669"/>
    <property type="project" value="UniProtKB-KW"/>
</dbReference>
<sequence length="253" mass="28792">MWDPGTYLTFSDLRDRPAFELIARVRAESPRRVVDLGCGAGNLTGLLTGRWPHARVEALDSSEEMVAEARARGVPALVEDVRDWKPQPDTDVVLCNAVLQWVPGHLELLHRWLPELPSGAWFTFQVPGNFDSPSHVTIRELAAEPRWRGKLDGVLRHSDVVHDPLEYADELADPDLEVDAWEATYVHALRGEDPVLAWVSGTALRPVRAALDDEEWVEFRDELANRLRVAYPKRPDGVTWFPFRRIFVVAHRR</sequence>
<dbReference type="PANTHER" id="PTHR43861">
    <property type="entry name" value="TRANS-ACONITATE 2-METHYLTRANSFERASE-RELATED"/>
    <property type="match status" value="1"/>
</dbReference>
<comment type="caution">
    <text evidence="1">The sequence shown here is derived from an EMBL/GenBank/DDBJ whole genome shotgun (WGS) entry which is preliminary data.</text>
</comment>
<dbReference type="EC" id="2.1.1.144" evidence="1"/>
<dbReference type="InterPro" id="IPR023149">
    <property type="entry name" value="Trans_acon_MeTrfase_C"/>
</dbReference>
<dbReference type="Gene3D" id="1.10.150.290">
    <property type="entry name" value="S-adenosyl-L-methionine-dependent methyltransferases"/>
    <property type="match status" value="1"/>
</dbReference>
<dbReference type="SUPFAM" id="SSF53335">
    <property type="entry name" value="S-adenosyl-L-methionine-dependent methyltransferases"/>
    <property type="match status" value="1"/>
</dbReference>
<accession>A0A3R8VK87</accession>
<organism evidence="1 2">
    <name type="scientific">Saccharopolyspora rhizosphaerae</name>
    <dbReference type="NCBI Taxonomy" id="2492662"/>
    <lineage>
        <taxon>Bacteria</taxon>
        <taxon>Bacillati</taxon>
        <taxon>Actinomycetota</taxon>
        <taxon>Actinomycetes</taxon>
        <taxon>Pseudonocardiales</taxon>
        <taxon>Pseudonocardiaceae</taxon>
        <taxon>Saccharopolyspora</taxon>
    </lineage>
</organism>
<dbReference type="InterPro" id="IPR029063">
    <property type="entry name" value="SAM-dependent_MTases_sf"/>
</dbReference>
<gene>
    <name evidence="1" type="ORF">EIL87_03935</name>
</gene>
<name>A0A3R8VK87_9PSEU</name>
<keyword evidence="1" id="KW-0808">Transferase</keyword>
<evidence type="ECO:0000313" key="2">
    <source>
        <dbReference type="Proteomes" id="UP000274515"/>
    </source>
</evidence>
<dbReference type="EMBL" id="RSAA01000004">
    <property type="protein sequence ID" value="RRO19270.1"/>
    <property type="molecule type" value="Genomic_DNA"/>
</dbReference>
<evidence type="ECO:0000313" key="1">
    <source>
        <dbReference type="EMBL" id="RRO19270.1"/>
    </source>
</evidence>
<dbReference type="OrthoDB" id="9795085at2"/>
<keyword evidence="1" id="KW-0489">Methyltransferase</keyword>
<dbReference type="PANTHER" id="PTHR43861:SF1">
    <property type="entry name" value="TRANS-ACONITATE 2-METHYLTRANSFERASE"/>
    <property type="match status" value="1"/>
</dbReference>
<dbReference type="RefSeq" id="WP_125088767.1">
    <property type="nucleotide sequence ID" value="NZ_RSAA01000004.1"/>
</dbReference>
<reference evidence="1 2" key="1">
    <citation type="submission" date="2018-11" db="EMBL/GenBank/DDBJ databases">
        <title>Saccharopolyspora rhizosphaerae sp. nov., an actinomycete isolated from rhizosphere soil in Thailand.</title>
        <authorList>
            <person name="Intra B."/>
            <person name="Euanorasetr J."/>
            <person name="Take A."/>
            <person name="Inahashi Y."/>
            <person name="Mori M."/>
            <person name="Panbangred W."/>
            <person name="Matsumoto A."/>
        </authorList>
    </citation>
    <scope>NUCLEOTIDE SEQUENCE [LARGE SCALE GENOMIC DNA]</scope>
    <source>
        <strain evidence="1 2">H219</strain>
    </source>
</reference>
<dbReference type="Gene3D" id="3.40.50.150">
    <property type="entry name" value="Vaccinia Virus protein VP39"/>
    <property type="match status" value="1"/>
</dbReference>
<dbReference type="NCBIfam" id="NF010703">
    <property type="entry name" value="PRK14103.1"/>
    <property type="match status" value="1"/>
</dbReference>
<dbReference type="Proteomes" id="UP000274515">
    <property type="component" value="Unassembled WGS sequence"/>
</dbReference>
<dbReference type="AlphaFoldDB" id="A0A3R8VK87"/>
<dbReference type="CDD" id="cd02440">
    <property type="entry name" value="AdoMet_MTases"/>
    <property type="match status" value="1"/>
</dbReference>
<keyword evidence="2" id="KW-1185">Reference proteome</keyword>
<protein>
    <submittedName>
        <fullName evidence="1">Trans-aconitate 2-methyltransferase</fullName>
        <ecNumber evidence="1">2.1.1.144</ecNumber>
    </submittedName>
</protein>
<proteinExistence type="predicted"/>
<dbReference type="GO" id="GO:0030798">
    <property type="term" value="F:trans-aconitate 2-methyltransferase activity"/>
    <property type="evidence" value="ECO:0007669"/>
    <property type="project" value="UniProtKB-EC"/>
</dbReference>
<dbReference type="Pfam" id="PF13489">
    <property type="entry name" value="Methyltransf_23"/>
    <property type="match status" value="1"/>
</dbReference>